<name>A0A433QUF6_9FUNG</name>
<dbReference type="Proteomes" id="UP000274822">
    <property type="component" value="Unassembled WGS sequence"/>
</dbReference>
<dbReference type="EMBL" id="RBNJ01001230">
    <property type="protein sequence ID" value="RUS33423.1"/>
    <property type="molecule type" value="Genomic_DNA"/>
</dbReference>
<proteinExistence type="predicted"/>
<sequence length="131" mass="15402">MHTQHPYVGLTIRRRDFKFQISEFRSFQRAMKRGRFATLHLSDRNITGSATNPSHKLVHTGIIQSWCFDCVPRRFSKHDQEINGKRIPSSKNIVQHRRFEETVIYGQMEGVLERIYTFELNITAEFGFGDV</sequence>
<gene>
    <name evidence="1" type="ORF">BC938DRAFT_471781</name>
</gene>
<protein>
    <submittedName>
        <fullName evidence="1">Uncharacterized protein</fullName>
    </submittedName>
</protein>
<accession>A0A433QUF6</accession>
<keyword evidence="2" id="KW-1185">Reference proteome</keyword>
<evidence type="ECO:0000313" key="1">
    <source>
        <dbReference type="EMBL" id="RUS33423.1"/>
    </source>
</evidence>
<organism evidence="1 2">
    <name type="scientific">Jimgerdemannia flammicorona</name>
    <dbReference type="NCBI Taxonomy" id="994334"/>
    <lineage>
        <taxon>Eukaryota</taxon>
        <taxon>Fungi</taxon>
        <taxon>Fungi incertae sedis</taxon>
        <taxon>Mucoromycota</taxon>
        <taxon>Mucoromycotina</taxon>
        <taxon>Endogonomycetes</taxon>
        <taxon>Endogonales</taxon>
        <taxon>Endogonaceae</taxon>
        <taxon>Jimgerdemannia</taxon>
    </lineage>
</organism>
<evidence type="ECO:0000313" key="2">
    <source>
        <dbReference type="Proteomes" id="UP000274822"/>
    </source>
</evidence>
<reference evidence="1 2" key="1">
    <citation type="journal article" date="2018" name="New Phytol.">
        <title>Phylogenomics of Endogonaceae and evolution of mycorrhizas within Mucoromycota.</title>
        <authorList>
            <person name="Chang Y."/>
            <person name="Desiro A."/>
            <person name="Na H."/>
            <person name="Sandor L."/>
            <person name="Lipzen A."/>
            <person name="Clum A."/>
            <person name="Barry K."/>
            <person name="Grigoriev I.V."/>
            <person name="Martin F.M."/>
            <person name="Stajich J.E."/>
            <person name="Smith M.E."/>
            <person name="Bonito G."/>
            <person name="Spatafora J.W."/>
        </authorList>
    </citation>
    <scope>NUCLEOTIDE SEQUENCE [LARGE SCALE GENOMIC DNA]</scope>
    <source>
        <strain evidence="1 2">AD002</strain>
    </source>
</reference>
<comment type="caution">
    <text evidence="1">The sequence shown here is derived from an EMBL/GenBank/DDBJ whole genome shotgun (WGS) entry which is preliminary data.</text>
</comment>
<dbReference type="AlphaFoldDB" id="A0A433QUF6"/>